<keyword evidence="2" id="KW-1185">Reference proteome</keyword>
<organism evidence="1 2">
    <name type="scientific">Petrachloros mirabilis ULC683</name>
    <dbReference type="NCBI Taxonomy" id="2781853"/>
    <lineage>
        <taxon>Bacteria</taxon>
        <taxon>Bacillati</taxon>
        <taxon>Cyanobacteriota</taxon>
        <taxon>Cyanophyceae</taxon>
        <taxon>Synechococcales</taxon>
        <taxon>Petrachlorosaceae</taxon>
        <taxon>Petrachloros</taxon>
        <taxon>Petrachloros mirabilis</taxon>
    </lineage>
</organism>
<gene>
    <name evidence="1" type="ORF">GS597_03950</name>
</gene>
<accession>A0A8K2A760</accession>
<dbReference type="AlphaFoldDB" id="A0A8K2A760"/>
<name>A0A8K2A760_9CYAN</name>
<reference evidence="1" key="1">
    <citation type="submission" date="2019-12" db="EMBL/GenBank/DDBJ databases">
        <title>High-Quality draft genome sequences of three cyanobacteria isolated from the limestone walls of the Old Cathedral of Coimbra.</title>
        <authorList>
            <person name="Tiago I."/>
            <person name="Soares F."/>
            <person name="Portugal A."/>
        </authorList>
    </citation>
    <scope>NUCLEOTIDE SEQUENCE [LARGE SCALE GENOMIC DNA]</scope>
    <source>
        <strain evidence="1">C</strain>
    </source>
</reference>
<protein>
    <submittedName>
        <fullName evidence="1">Uncharacterized protein</fullName>
    </submittedName>
</protein>
<comment type="caution">
    <text evidence="1">The sequence shown here is derived from an EMBL/GenBank/DDBJ whole genome shotgun (WGS) entry which is preliminary data.</text>
</comment>
<dbReference type="RefSeq" id="WP_161824148.1">
    <property type="nucleotide sequence ID" value="NZ_WVIC01000005.1"/>
</dbReference>
<dbReference type="Proteomes" id="UP000607397">
    <property type="component" value="Unassembled WGS sequence"/>
</dbReference>
<evidence type="ECO:0000313" key="1">
    <source>
        <dbReference type="EMBL" id="NCJ05675.1"/>
    </source>
</evidence>
<dbReference type="EMBL" id="WVIC01000005">
    <property type="protein sequence ID" value="NCJ05675.1"/>
    <property type="molecule type" value="Genomic_DNA"/>
</dbReference>
<evidence type="ECO:0000313" key="2">
    <source>
        <dbReference type="Proteomes" id="UP000607397"/>
    </source>
</evidence>
<proteinExistence type="predicted"/>
<sequence>MNSRYYFFLGIPAVFLGVLAAFGSISLKAQTQISNPPSLPQTLTPSVSFQIENIPSPAERINQWSQNNSGEPMPASIAFERPTPDPQVLQLMRRYNLKPEAIFMAAAGMIGTHDVTEGQDAASAVAAARQKTIQMMQEDLDSVPQRFKDFIENHPKQEIVEPSSEDTEQALARSLLEGIEKSEVTLSRARGGQPLITGVKVTGSVDDLKKLANDPKVKEFEPGIVINGNVFVPTPTAQPYQSQTSQDIADRVQVIKGLSADEIYTRIQNRSIRSNP</sequence>